<dbReference type="EMBL" id="BMMW01000002">
    <property type="protein sequence ID" value="GGK46921.1"/>
    <property type="molecule type" value="Genomic_DNA"/>
</dbReference>
<feature type="compositionally biased region" description="Gly residues" evidence="1">
    <location>
        <begin position="12"/>
        <end position="34"/>
    </location>
</feature>
<name>A0A917QFU5_9NOCA</name>
<reference evidence="2" key="2">
    <citation type="submission" date="2020-09" db="EMBL/GenBank/DDBJ databases">
        <authorList>
            <person name="Sun Q."/>
            <person name="Zhou Y."/>
        </authorList>
    </citation>
    <scope>NUCLEOTIDE SEQUENCE</scope>
    <source>
        <strain evidence="2">CGMCC 4.7278</strain>
    </source>
</reference>
<evidence type="ECO:0000313" key="3">
    <source>
        <dbReference type="Proteomes" id="UP000612956"/>
    </source>
</evidence>
<evidence type="ECO:0000256" key="1">
    <source>
        <dbReference type="SAM" id="MobiDB-lite"/>
    </source>
</evidence>
<dbReference type="AlphaFoldDB" id="A0A917QFU5"/>
<dbReference type="SUPFAM" id="SSF53474">
    <property type="entry name" value="alpha/beta-Hydrolases"/>
    <property type="match status" value="1"/>
</dbReference>
<proteinExistence type="predicted"/>
<reference evidence="2" key="1">
    <citation type="journal article" date="2014" name="Int. J. Syst. Evol. Microbiol.">
        <title>Complete genome sequence of Corynebacterium casei LMG S-19264T (=DSM 44701T), isolated from a smear-ripened cheese.</title>
        <authorList>
            <consortium name="US DOE Joint Genome Institute (JGI-PGF)"/>
            <person name="Walter F."/>
            <person name="Albersmeier A."/>
            <person name="Kalinowski J."/>
            <person name="Ruckert C."/>
        </authorList>
    </citation>
    <scope>NUCLEOTIDE SEQUENCE</scope>
    <source>
        <strain evidence="2">CGMCC 4.7278</strain>
    </source>
</reference>
<dbReference type="InterPro" id="IPR029058">
    <property type="entry name" value="AB_hydrolase_fold"/>
</dbReference>
<feature type="compositionally biased region" description="Basic and acidic residues" evidence="1">
    <location>
        <begin position="1"/>
        <end position="11"/>
    </location>
</feature>
<accession>A0A917QFU5</accession>
<gene>
    <name evidence="2" type="ORF">GCM10011591_17760</name>
</gene>
<organism evidence="2 3">
    <name type="scientific">Nocardia camponoti</name>
    <dbReference type="NCBI Taxonomy" id="1616106"/>
    <lineage>
        <taxon>Bacteria</taxon>
        <taxon>Bacillati</taxon>
        <taxon>Actinomycetota</taxon>
        <taxon>Actinomycetes</taxon>
        <taxon>Mycobacteriales</taxon>
        <taxon>Nocardiaceae</taxon>
        <taxon>Nocardia</taxon>
    </lineage>
</organism>
<feature type="region of interest" description="Disordered" evidence="1">
    <location>
        <begin position="1"/>
        <end position="44"/>
    </location>
</feature>
<dbReference type="Gene3D" id="3.40.50.1820">
    <property type="entry name" value="alpha/beta hydrolase"/>
    <property type="match status" value="2"/>
</dbReference>
<protein>
    <recommendedName>
        <fullName evidence="4">Serine aminopeptidase S33 domain-containing protein</fullName>
    </recommendedName>
</protein>
<comment type="caution">
    <text evidence="2">The sequence shown here is derived from an EMBL/GenBank/DDBJ whole genome shotgun (WGS) entry which is preliminary data.</text>
</comment>
<sequence>MGRDGDCHEVGGKGNSGDSGSGNSGGGRFAGAAGGDDAAHGPIGPGARTAAPLVLMGHSLGAATALTLTLENRGELAGLVVCGTPRRIAAAQPDPGLATLAVHGADDRRAPIDTVRLWTAARKSVDLREYADAGHDLLHEPVHARVTADIAEWVGRICVPKDCRTLPRSGAR</sequence>
<evidence type="ECO:0000313" key="2">
    <source>
        <dbReference type="EMBL" id="GGK46921.1"/>
    </source>
</evidence>
<dbReference type="Proteomes" id="UP000612956">
    <property type="component" value="Unassembled WGS sequence"/>
</dbReference>
<evidence type="ECO:0008006" key="4">
    <source>
        <dbReference type="Google" id="ProtNLM"/>
    </source>
</evidence>
<keyword evidence="3" id="KW-1185">Reference proteome</keyword>